<evidence type="ECO:0000313" key="2">
    <source>
        <dbReference type="EMBL" id="CEM53213.1"/>
    </source>
</evidence>
<keyword evidence="1" id="KW-0732">Signal</keyword>
<gene>
    <name evidence="2" type="ORF">Cvel_11796</name>
</gene>
<dbReference type="EMBL" id="CDMZ01005558">
    <property type="protein sequence ID" value="CEM53213.1"/>
    <property type="molecule type" value="Genomic_DNA"/>
</dbReference>
<dbReference type="VEuPathDB" id="CryptoDB:Cvel_11796"/>
<feature type="chain" id="PRO_5005192823" evidence="1">
    <location>
        <begin position="28"/>
        <end position="466"/>
    </location>
</feature>
<name>A0A0G4I7X2_9ALVE</name>
<protein>
    <submittedName>
        <fullName evidence="2">Uncharacterized protein</fullName>
    </submittedName>
</protein>
<feature type="signal peptide" evidence="1">
    <location>
        <begin position="1"/>
        <end position="27"/>
    </location>
</feature>
<accession>A0A0G4I7X2</accession>
<sequence length="466" mass="50612">MIAAHLCFKLLFVTAVLLNQAAWAASARSQGVLESSSSVSGSYSAPSSFVSTGRLPGEGSPSSAFLSKKEALNVQESSPEEIEKLKDADLEAVEKYLGLGCVRLTRPEVAVFGRAVAEVSSVEEMKKPFQENLKLAQFLKKAAASEKASAFSAREVEKLIGKVNEVVAGYRSLREGGSWDDPWTGKVERLEAKSEAENPCGQVLETLYRGIASVSWAKGAAFLELEALNMLSRCELMPLPSVRGFIGVVKESNLLEVRNKELSLSFGSVESALIEALLGHLWGFKGSLETAIWPEGVRMPPSLTNAAYDCGGIQKCQPVKDYLHARIPPKSKSSLEVAWNPTAAVCELAAFVDSLEPSKSEEVPPPEVLFRALRPPTGPSEQLDFQINVAKEKFKILVYAHLLRNFGLGQKETKSLCKALGPVSSGFEVSSAVFSKKIKDVGEKQKLLNAHKEDLQRMHKQVCGKD</sequence>
<dbReference type="AlphaFoldDB" id="A0A0G4I7X2"/>
<proteinExistence type="predicted"/>
<reference evidence="2" key="1">
    <citation type="submission" date="2014-11" db="EMBL/GenBank/DDBJ databases">
        <authorList>
            <person name="Otto D Thomas"/>
            <person name="Naeem Raeece"/>
        </authorList>
    </citation>
    <scope>NUCLEOTIDE SEQUENCE</scope>
</reference>
<evidence type="ECO:0000256" key="1">
    <source>
        <dbReference type="SAM" id="SignalP"/>
    </source>
</evidence>
<organism evidence="2">
    <name type="scientific">Chromera velia CCMP2878</name>
    <dbReference type="NCBI Taxonomy" id="1169474"/>
    <lineage>
        <taxon>Eukaryota</taxon>
        <taxon>Sar</taxon>
        <taxon>Alveolata</taxon>
        <taxon>Colpodellida</taxon>
        <taxon>Chromeraceae</taxon>
        <taxon>Chromera</taxon>
    </lineage>
</organism>